<keyword evidence="3" id="KW-0804">Transcription</keyword>
<evidence type="ECO:0000256" key="2">
    <source>
        <dbReference type="ARBA" id="ARBA00023125"/>
    </source>
</evidence>
<dbReference type="SUPFAM" id="SSF46894">
    <property type="entry name" value="C-terminal effector domain of the bipartite response regulators"/>
    <property type="match status" value="1"/>
</dbReference>
<dbReference type="PRINTS" id="PR00038">
    <property type="entry name" value="HTHLUXR"/>
</dbReference>
<dbReference type="PROSITE" id="PS50043">
    <property type="entry name" value="HTH_LUXR_2"/>
    <property type="match status" value="1"/>
</dbReference>
<evidence type="ECO:0000256" key="4">
    <source>
        <dbReference type="PROSITE-ProRule" id="PRU00169"/>
    </source>
</evidence>
<sequence>MAFSIHRTSLVDFQPAAHIVDSNDDSRHSLQKLVASMGFVAVTFASPAEFLEGAAQGRRGCLILSLPAPAYTGLGVLEQLATLPDALPIIVVTDCNSVPPAVRAVQLGVAAYLQRHCFSETSLWEAIHAAFARDAVQRAAYERRQALLARYSELSLRERHILELIIQGCDHKQIADDLNVSRRTVENRRSKIMSKLGADTFPQLIAISIELGISADRKPGS</sequence>
<dbReference type="KEGG" id="lpav:PLANPX_0806"/>
<gene>
    <name evidence="7" type="ORF">PLANPX_0806</name>
</gene>
<keyword evidence="1" id="KW-0805">Transcription regulation</keyword>
<keyword evidence="2" id="KW-0238">DNA-binding</keyword>
<dbReference type="Gene3D" id="3.40.50.2300">
    <property type="match status" value="1"/>
</dbReference>
<dbReference type="SUPFAM" id="SSF52172">
    <property type="entry name" value="CheY-like"/>
    <property type="match status" value="1"/>
</dbReference>
<dbReference type="GO" id="GO:0006355">
    <property type="term" value="P:regulation of DNA-templated transcription"/>
    <property type="evidence" value="ECO:0007669"/>
    <property type="project" value="InterPro"/>
</dbReference>
<organism evidence="7 8">
    <name type="scientific">Lacipirellula parvula</name>
    <dbReference type="NCBI Taxonomy" id="2650471"/>
    <lineage>
        <taxon>Bacteria</taxon>
        <taxon>Pseudomonadati</taxon>
        <taxon>Planctomycetota</taxon>
        <taxon>Planctomycetia</taxon>
        <taxon>Pirellulales</taxon>
        <taxon>Lacipirellulaceae</taxon>
        <taxon>Lacipirellula</taxon>
    </lineage>
</organism>
<dbReference type="PANTHER" id="PTHR44688:SF16">
    <property type="entry name" value="DNA-BINDING TRANSCRIPTIONAL ACTIVATOR DEVR_DOSR"/>
    <property type="match status" value="1"/>
</dbReference>
<evidence type="ECO:0000256" key="1">
    <source>
        <dbReference type="ARBA" id="ARBA00023015"/>
    </source>
</evidence>
<dbReference type="InterPro" id="IPR016032">
    <property type="entry name" value="Sig_transdc_resp-reg_C-effctor"/>
</dbReference>
<evidence type="ECO:0008006" key="9">
    <source>
        <dbReference type="Google" id="ProtNLM"/>
    </source>
</evidence>
<dbReference type="SMART" id="SM00421">
    <property type="entry name" value="HTH_LUXR"/>
    <property type="match status" value="1"/>
</dbReference>
<keyword evidence="8" id="KW-1185">Reference proteome</keyword>
<evidence type="ECO:0000259" key="6">
    <source>
        <dbReference type="PROSITE" id="PS50110"/>
    </source>
</evidence>
<proteinExistence type="predicted"/>
<name>A0A5K7X3F8_9BACT</name>
<feature type="domain" description="HTH luxR-type" evidence="5">
    <location>
        <begin position="147"/>
        <end position="212"/>
    </location>
</feature>
<dbReference type="InterPro" id="IPR011006">
    <property type="entry name" value="CheY-like_superfamily"/>
</dbReference>
<dbReference type="AlphaFoldDB" id="A0A5K7X3F8"/>
<dbReference type="InterPro" id="IPR000792">
    <property type="entry name" value="Tscrpt_reg_LuxR_C"/>
</dbReference>
<dbReference type="InterPro" id="IPR001789">
    <property type="entry name" value="Sig_transdc_resp-reg_receiver"/>
</dbReference>
<evidence type="ECO:0000256" key="3">
    <source>
        <dbReference type="ARBA" id="ARBA00023163"/>
    </source>
</evidence>
<dbReference type="PROSITE" id="PS50110">
    <property type="entry name" value="RESPONSE_REGULATORY"/>
    <property type="match status" value="1"/>
</dbReference>
<dbReference type="Gene3D" id="1.10.10.10">
    <property type="entry name" value="Winged helix-like DNA-binding domain superfamily/Winged helix DNA-binding domain"/>
    <property type="match status" value="1"/>
</dbReference>
<accession>A0A5K7X3F8</accession>
<evidence type="ECO:0000313" key="8">
    <source>
        <dbReference type="Proteomes" id="UP000326837"/>
    </source>
</evidence>
<dbReference type="Pfam" id="PF00072">
    <property type="entry name" value="Response_reg"/>
    <property type="match status" value="1"/>
</dbReference>
<dbReference type="EMBL" id="AP021861">
    <property type="protein sequence ID" value="BBO31194.1"/>
    <property type="molecule type" value="Genomic_DNA"/>
</dbReference>
<dbReference type="Proteomes" id="UP000326837">
    <property type="component" value="Chromosome"/>
</dbReference>
<dbReference type="InterPro" id="IPR036388">
    <property type="entry name" value="WH-like_DNA-bd_sf"/>
</dbReference>
<comment type="caution">
    <text evidence="4">Lacks conserved residue(s) required for the propagation of feature annotation.</text>
</comment>
<dbReference type="GO" id="GO:0000160">
    <property type="term" value="P:phosphorelay signal transduction system"/>
    <property type="evidence" value="ECO:0007669"/>
    <property type="project" value="InterPro"/>
</dbReference>
<dbReference type="SMART" id="SM00448">
    <property type="entry name" value="REC"/>
    <property type="match status" value="1"/>
</dbReference>
<evidence type="ECO:0000313" key="7">
    <source>
        <dbReference type="EMBL" id="BBO31194.1"/>
    </source>
</evidence>
<dbReference type="PANTHER" id="PTHR44688">
    <property type="entry name" value="DNA-BINDING TRANSCRIPTIONAL ACTIVATOR DEVR_DOSR"/>
    <property type="match status" value="1"/>
</dbReference>
<protein>
    <recommendedName>
        <fullName evidence="9">Two-component transcriptional response regulator</fullName>
    </recommendedName>
</protein>
<dbReference type="Pfam" id="PF00196">
    <property type="entry name" value="GerE"/>
    <property type="match status" value="1"/>
</dbReference>
<feature type="domain" description="Response regulatory" evidence="6">
    <location>
        <begin position="16"/>
        <end position="130"/>
    </location>
</feature>
<evidence type="ECO:0000259" key="5">
    <source>
        <dbReference type="PROSITE" id="PS50043"/>
    </source>
</evidence>
<reference evidence="8" key="1">
    <citation type="submission" date="2019-10" db="EMBL/GenBank/DDBJ databases">
        <title>Lacipirellula parvula gen. nov., sp. nov., representing a lineage of planctomycetes widespread in freshwater anoxic habitats, and description of the family Lacipirellulaceae.</title>
        <authorList>
            <person name="Dedysh S.N."/>
            <person name="Kulichevskaya I.S."/>
            <person name="Beletsky A.V."/>
            <person name="Rakitin A.L."/>
            <person name="Mardanov A.V."/>
            <person name="Ivanova A.A."/>
            <person name="Saltykova V.X."/>
            <person name="Rijpstra W.I.C."/>
            <person name="Sinninghe Damste J.S."/>
            <person name="Ravin N.V."/>
        </authorList>
    </citation>
    <scope>NUCLEOTIDE SEQUENCE [LARGE SCALE GENOMIC DNA]</scope>
    <source>
        <strain evidence="8">PX69</strain>
    </source>
</reference>
<dbReference type="GO" id="GO:0003677">
    <property type="term" value="F:DNA binding"/>
    <property type="evidence" value="ECO:0007669"/>
    <property type="project" value="UniProtKB-KW"/>
</dbReference>
<dbReference type="CDD" id="cd06170">
    <property type="entry name" value="LuxR_C_like"/>
    <property type="match status" value="1"/>
</dbReference>